<comment type="function">
    <text evidence="1 6">Peptide chain release factor 2 directs the termination of translation in response to the peptide chain termination codons UGA and UAA.</text>
</comment>
<dbReference type="GO" id="GO:0005737">
    <property type="term" value="C:cytoplasm"/>
    <property type="evidence" value="ECO:0007669"/>
    <property type="project" value="UniProtKB-SubCell"/>
</dbReference>
<dbReference type="Gene3D" id="3.30.70.1660">
    <property type="match status" value="1"/>
</dbReference>
<dbReference type="NCBIfam" id="TIGR00020">
    <property type="entry name" value="prfB"/>
    <property type="match status" value="1"/>
</dbReference>
<evidence type="ECO:0000256" key="2">
    <source>
        <dbReference type="ARBA" id="ARBA00010835"/>
    </source>
</evidence>
<dbReference type="Pfam" id="PF00472">
    <property type="entry name" value="RF-1"/>
    <property type="match status" value="1"/>
</dbReference>
<dbReference type="AlphaFoldDB" id="A0A9X3K768"/>
<gene>
    <name evidence="6 8" type="primary">prfB</name>
    <name evidence="8" type="ORF">NND69_02315</name>
</gene>
<keyword evidence="6" id="KW-0963">Cytoplasm</keyword>
<evidence type="ECO:0000313" key="8">
    <source>
        <dbReference type="EMBL" id="MCZ7407205.1"/>
    </source>
</evidence>
<dbReference type="EMBL" id="JANDZV010000001">
    <property type="protein sequence ID" value="MCZ7407205.1"/>
    <property type="molecule type" value="Genomic_DNA"/>
</dbReference>
<dbReference type="InterPro" id="IPR045853">
    <property type="entry name" value="Pep_chain_release_fac_I_sf"/>
</dbReference>
<protein>
    <recommendedName>
        <fullName evidence="3 6">Peptide chain release factor 2</fullName>
        <shortName evidence="6">RF-2</shortName>
    </recommendedName>
</protein>
<organism evidence="8 9">
    <name type="scientific">Parvimonas micra</name>
    <dbReference type="NCBI Taxonomy" id="33033"/>
    <lineage>
        <taxon>Bacteria</taxon>
        <taxon>Bacillati</taxon>
        <taxon>Bacillota</taxon>
        <taxon>Tissierellia</taxon>
        <taxon>Tissierellales</taxon>
        <taxon>Peptoniphilaceae</taxon>
        <taxon>Parvimonas</taxon>
    </lineage>
</organism>
<comment type="subcellular location">
    <subcellularLocation>
        <location evidence="6">Cytoplasm</location>
    </subcellularLocation>
</comment>
<evidence type="ECO:0000256" key="5">
    <source>
        <dbReference type="ARBA" id="ARBA00022917"/>
    </source>
</evidence>
<dbReference type="Proteomes" id="UP001141458">
    <property type="component" value="Unassembled WGS sequence"/>
</dbReference>
<evidence type="ECO:0000259" key="7">
    <source>
        <dbReference type="PROSITE" id="PS00745"/>
    </source>
</evidence>
<dbReference type="HAMAP" id="MF_00094">
    <property type="entry name" value="Rel_fac_2"/>
    <property type="match status" value="1"/>
</dbReference>
<reference evidence="8" key="1">
    <citation type="submission" date="2022-07" db="EMBL/GenBank/DDBJ databases">
        <title>Parvimonas micra travels from the subgingival sulcus of the human oral cavity to the colorectal adenocarcinoma.</title>
        <authorList>
            <person name="Conde-Perez K."/>
            <person name="Buetas E."/>
            <person name="Aja-Macaya P."/>
            <person name="Martin-De Arribas E."/>
            <person name="Iglesias-Corras I."/>
            <person name="Trigo-Tasende N."/>
            <person name="Nasser-Ali M."/>
            <person name="Estevez L.S."/>
            <person name="Rumbo-Feal S."/>
            <person name="Otero-Alen B."/>
            <person name="Noguera J.F."/>
            <person name="Concha A."/>
            <person name="Pardinas-Lopez S."/>
            <person name="Carda-Dieguez M."/>
            <person name="Gomez-Randulfe I."/>
            <person name="Martinez-Lago N."/>
            <person name="Ladra S."/>
            <person name="Aparicio L.A."/>
            <person name="Bou G."/>
            <person name="Mira A."/>
            <person name="Vallejo J.A."/>
            <person name="Poza M."/>
        </authorList>
    </citation>
    <scope>NUCLEOTIDE SEQUENCE</scope>
    <source>
        <strain evidence="8">PM79KC-AC-4</strain>
    </source>
</reference>
<dbReference type="FunFam" id="3.30.160.20:FF:000010">
    <property type="entry name" value="Peptide chain release factor 2"/>
    <property type="match status" value="1"/>
</dbReference>
<evidence type="ECO:0000313" key="9">
    <source>
        <dbReference type="Proteomes" id="UP001141458"/>
    </source>
</evidence>
<dbReference type="SUPFAM" id="SSF75620">
    <property type="entry name" value="Release factor"/>
    <property type="match status" value="1"/>
</dbReference>
<dbReference type="InterPro" id="IPR000352">
    <property type="entry name" value="Pep_chain_release_fac_I"/>
</dbReference>
<comment type="caution">
    <text evidence="8">The sequence shown here is derived from an EMBL/GenBank/DDBJ whole genome shotgun (WGS) entry which is preliminary data.</text>
</comment>
<feature type="domain" description="Prokaryotic-type class I peptide chain release factors" evidence="7">
    <location>
        <begin position="245"/>
        <end position="261"/>
    </location>
</feature>
<keyword evidence="4 6" id="KW-0488">Methylation</keyword>
<evidence type="ECO:0000256" key="4">
    <source>
        <dbReference type="ARBA" id="ARBA00022481"/>
    </source>
</evidence>
<name>A0A9X3K768_9FIRM</name>
<comment type="PTM">
    <text evidence="6">Methylated by PrmC. Methylation increases the termination efficiency of RF2.</text>
</comment>
<evidence type="ECO:0000256" key="3">
    <source>
        <dbReference type="ARBA" id="ARBA00019192"/>
    </source>
</evidence>
<dbReference type="PROSITE" id="PS00745">
    <property type="entry name" value="RF_PROK_I"/>
    <property type="match status" value="1"/>
</dbReference>
<feature type="modified residue" description="N5-methylglutamine" evidence="6">
    <location>
        <position position="252"/>
    </location>
</feature>
<dbReference type="InterPro" id="IPR004374">
    <property type="entry name" value="PrfB"/>
</dbReference>
<evidence type="ECO:0000256" key="6">
    <source>
        <dbReference type="HAMAP-Rule" id="MF_00094"/>
    </source>
</evidence>
<dbReference type="RefSeq" id="WP_269720546.1">
    <property type="nucleotide sequence ID" value="NZ_CP101408.1"/>
</dbReference>
<dbReference type="InterPro" id="IPR005139">
    <property type="entry name" value="PCRF"/>
</dbReference>
<dbReference type="PANTHER" id="PTHR43116:SF3">
    <property type="entry name" value="CLASS I PEPTIDE CHAIN RELEASE FACTOR"/>
    <property type="match status" value="1"/>
</dbReference>
<dbReference type="SMART" id="SM00937">
    <property type="entry name" value="PCRF"/>
    <property type="match status" value="1"/>
</dbReference>
<proteinExistence type="inferred from homology"/>
<dbReference type="Pfam" id="PF03462">
    <property type="entry name" value="PCRF"/>
    <property type="match status" value="1"/>
</dbReference>
<dbReference type="Gene3D" id="1.20.58.410">
    <property type="entry name" value="Release factor"/>
    <property type="match status" value="1"/>
</dbReference>
<accession>A0A9X3K768</accession>
<dbReference type="Gene3D" id="3.30.160.20">
    <property type="match status" value="1"/>
</dbReference>
<dbReference type="GO" id="GO:0016149">
    <property type="term" value="F:translation release factor activity, codon specific"/>
    <property type="evidence" value="ECO:0007669"/>
    <property type="project" value="UniProtKB-UniRule"/>
</dbReference>
<dbReference type="PANTHER" id="PTHR43116">
    <property type="entry name" value="PEPTIDE CHAIN RELEASE FACTOR 2"/>
    <property type="match status" value="1"/>
</dbReference>
<evidence type="ECO:0000256" key="1">
    <source>
        <dbReference type="ARBA" id="ARBA00002613"/>
    </source>
</evidence>
<keyword evidence="5 6" id="KW-0648">Protein biosynthesis</keyword>
<comment type="similarity">
    <text evidence="2 6">Belongs to the prokaryotic/mitochondrial release factor family.</text>
</comment>
<sequence length="370" mass="42510">MENLSTVIERLKKLQQNLSEIGDSLDISKLEETYRDFEAQSFKEDFWNDSKKAKSILDNMKNLKFKIETFTCLSQKILESIEFLEILSDEEFMEYEKEVLKSILNIEKEYLSLKLNTLMIGEYDSNNAILEIHAGAGGTDAQDWTEMLQRLYTRWISSKGFSFSILDYNSDTEGGIKSVTLKVEGKNAYGFLKGEKGVHRLVRISPYDSSNKRHTSFASVDVFPEIEEITDIEINPKDLRIDTYRSGGAGGQHVNKTDSAVRITHIPTGVTVSCQSERSQMFNRDTAMRQLIAKLLIIKQEENREKIEDIQGKYSQIAWGSQIRSYVFQPYTLVKDHRTGYETGNVESVMNGNIDEFINQYLCELIKKSR</sequence>